<dbReference type="Gene3D" id="3.60.21.10">
    <property type="match status" value="1"/>
</dbReference>
<dbReference type="GO" id="GO:0004113">
    <property type="term" value="F:2',3'-cyclic-nucleotide 3'-phosphodiesterase activity"/>
    <property type="evidence" value="ECO:0007669"/>
    <property type="project" value="TreeGrafter"/>
</dbReference>
<protein>
    <submittedName>
        <fullName evidence="3">Metallophosphoesterase</fullName>
    </submittedName>
</protein>
<reference evidence="3 4" key="1">
    <citation type="journal article" date="2009" name="Stand. Genomic Sci.">
        <title>Complete genome sequence of Streptobacillus moniliformis type strain (9901T).</title>
        <authorList>
            <person name="Nolan M."/>
            <person name="Gronow S."/>
            <person name="Lapidus A."/>
            <person name="Ivanova N."/>
            <person name="Copeland A."/>
            <person name="Lucas S."/>
            <person name="Del Rio T.G."/>
            <person name="Chen F."/>
            <person name="Tice H."/>
            <person name="Pitluck S."/>
            <person name="Cheng J.F."/>
            <person name="Sims D."/>
            <person name="Meincke L."/>
            <person name="Bruce D."/>
            <person name="Goodwin L."/>
            <person name="Brettin T."/>
            <person name="Han C."/>
            <person name="Detter J.C."/>
            <person name="Ovchinikova G."/>
            <person name="Pati A."/>
            <person name="Mavromatis K."/>
            <person name="Mikhailova N."/>
            <person name="Chen A."/>
            <person name="Palaniappan K."/>
            <person name="Land M."/>
            <person name="Hauser L."/>
            <person name="Chang Y.J."/>
            <person name="Jeffries C.D."/>
            <person name="Rohde M."/>
            <person name="Sproer C."/>
            <person name="Goker M."/>
            <person name="Bristow J."/>
            <person name="Eisen J.A."/>
            <person name="Markowitz V."/>
            <person name="Hugenholtz P."/>
            <person name="Kyrpides N.C."/>
            <person name="Klenk H.P."/>
            <person name="Chain P."/>
        </authorList>
    </citation>
    <scope>NUCLEOTIDE SEQUENCE [LARGE SCALE GENOMIC DNA]</scope>
    <source>
        <strain evidence="4">ATCC 14647 / DSM 12112 / NCTC 10651 / 9901</strain>
    </source>
</reference>
<feature type="binding site" evidence="2">
    <location>
        <position position="37"/>
    </location>
    <ligand>
        <name>Fe cation</name>
        <dbReference type="ChEBI" id="CHEBI:24875"/>
        <label>1</label>
    </ligand>
</feature>
<dbReference type="HOGENOM" id="CLU_068238_0_0_0"/>
<dbReference type="GO" id="GO:0046872">
    <property type="term" value="F:metal ion binding"/>
    <property type="evidence" value="ECO:0007669"/>
    <property type="project" value="UniProtKB-KW"/>
</dbReference>
<gene>
    <name evidence="3" type="ordered locus">Smon_0935</name>
</gene>
<dbReference type="InterPro" id="IPR005235">
    <property type="entry name" value="YmdB-like"/>
</dbReference>
<evidence type="ECO:0000313" key="4">
    <source>
        <dbReference type="Proteomes" id="UP000002072"/>
    </source>
</evidence>
<dbReference type="Proteomes" id="UP000002072">
    <property type="component" value="Chromosome"/>
</dbReference>
<evidence type="ECO:0000256" key="1">
    <source>
        <dbReference type="PIRSR" id="PIRSR004789-50"/>
    </source>
</evidence>
<dbReference type="Pfam" id="PF13277">
    <property type="entry name" value="YmdB"/>
    <property type="match status" value="1"/>
</dbReference>
<feature type="binding site" evidence="2">
    <location>
        <position position="37"/>
    </location>
    <ligand>
        <name>Fe cation</name>
        <dbReference type="ChEBI" id="CHEBI:24875"/>
        <label>2</label>
    </ligand>
</feature>
<keyword evidence="2" id="KW-0479">Metal-binding</keyword>
<dbReference type="AlphaFoldDB" id="D1AYM5"/>
<dbReference type="OrthoDB" id="9801109at2"/>
<feature type="binding site" evidence="2">
    <location>
        <position position="175"/>
    </location>
    <ligand>
        <name>Fe cation</name>
        <dbReference type="ChEBI" id="CHEBI:24875"/>
        <label>1</label>
    </ligand>
</feature>
<accession>D1AYM5</accession>
<dbReference type="GeneID" id="29673330"/>
<organism evidence="3 4">
    <name type="scientific">Streptobacillus moniliformis (strain ATCC 14647 / DSM 12112 / NCTC 10651 / 9901)</name>
    <dbReference type="NCBI Taxonomy" id="519441"/>
    <lineage>
        <taxon>Bacteria</taxon>
        <taxon>Fusobacteriati</taxon>
        <taxon>Fusobacteriota</taxon>
        <taxon>Fusobacteriia</taxon>
        <taxon>Fusobacteriales</taxon>
        <taxon>Leptotrichiaceae</taxon>
        <taxon>Streptobacillus</taxon>
    </lineage>
</organism>
<dbReference type="PANTHER" id="PTHR36303">
    <property type="entry name" value="2',3'-CYCLIC-NUCLEOTIDE 2'-PHOSPHODIESTERASE"/>
    <property type="match status" value="1"/>
</dbReference>
<dbReference type="RefSeq" id="WP_012858950.1">
    <property type="nucleotide sequence ID" value="NC_013515.1"/>
</dbReference>
<dbReference type="EMBL" id="CP001779">
    <property type="protein sequence ID" value="ACZ01401.1"/>
    <property type="molecule type" value="Genomic_DNA"/>
</dbReference>
<keyword evidence="4" id="KW-1185">Reference proteome</keyword>
<dbReference type="PANTHER" id="PTHR36303:SF1">
    <property type="entry name" value="2',3'-CYCLIC-NUCLEOTIDE 2'-PHOSPHODIESTERASE"/>
    <property type="match status" value="1"/>
</dbReference>
<dbReference type="STRING" id="519441.Smon_0935"/>
<sequence>MKFAIIGDVVGLSGENVLFKFLSKRGDNYDFIIVNAENIDKGFGILPNNAKSMFNYGVDVITLGNHSFDKKEIYNYLDSEHRIIRPYNFSKNSPGKGYTIIKKNDVRIAVVSLQGKVYMNAVNCPFLAIDELYEEIGDKADIIIVDFHAEVTSEKNAMGWNLAGKASLVYGTHTHIQTADERILLNKTGYITDIGMTGGHDGVIGMNRKEIIKKFKDGMPVRYTVCEENKRINGIEVEIDTKTGKTLSIDRINLSYEKI</sequence>
<proteinExistence type="predicted"/>
<dbReference type="InterPro" id="IPR029052">
    <property type="entry name" value="Metallo-depent_PP-like"/>
</dbReference>
<feature type="binding site" evidence="2">
    <location>
        <position position="8"/>
    </location>
    <ligand>
        <name>Fe cation</name>
        <dbReference type="ChEBI" id="CHEBI:24875"/>
        <label>1</label>
    </ligand>
</feature>
<feature type="binding site" evidence="2">
    <location>
        <position position="65"/>
    </location>
    <ligand>
        <name>Fe cation</name>
        <dbReference type="ChEBI" id="CHEBI:24875"/>
        <label>2</label>
    </ligand>
</feature>
<feature type="binding site" evidence="2">
    <location>
        <position position="38"/>
    </location>
    <ligand>
        <name>Fe cation</name>
        <dbReference type="ChEBI" id="CHEBI:24875"/>
        <label>1</label>
    </ligand>
</feature>
<dbReference type="SUPFAM" id="SSF56300">
    <property type="entry name" value="Metallo-dependent phosphatases"/>
    <property type="match status" value="1"/>
</dbReference>
<dbReference type="KEGG" id="smf:Smon_0935"/>
<evidence type="ECO:0000256" key="2">
    <source>
        <dbReference type="PIRSR" id="PIRSR004789-51"/>
    </source>
</evidence>
<dbReference type="NCBIfam" id="TIGR00282">
    <property type="entry name" value="TIGR00282 family metallophosphoesterase"/>
    <property type="match status" value="1"/>
</dbReference>
<evidence type="ECO:0000313" key="3">
    <source>
        <dbReference type="EMBL" id="ACZ01401.1"/>
    </source>
</evidence>
<dbReference type="PIRSF" id="PIRSF004789">
    <property type="entry name" value="DR1281"/>
    <property type="match status" value="1"/>
</dbReference>
<feature type="active site" description="Proton donor" evidence="1">
    <location>
        <position position="66"/>
    </location>
</feature>
<feature type="binding site" evidence="2">
    <location>
        <position position="148"/>
    </location>
    <ligand>
        <name>Fe cation</name>
        <dbReference type="ChEBI" id="CHEBI:24875"/>
        <label>2</label>
    </ligand>
</feature>
<feature type="binding site" evidence="2">
    <location>
        <position position="173"/>
    </location>
    <ligand>
        <name>Fe cation</name>
        <dbReference type="ChEBI" id="CHEBI:24875"/>
        <label>2</label>
    </ligand>
</feature>
<dbReference type="eggNOG" id="COG1692">
    <property type="taxonomic scope" value="Bacteria"/>
</dbReference>
<name>D1AYM5_STRM9</name>